<gene>
    <name evidence="2" type="ORF">CH063_02276</name>
</gene>
<feature type="compositionally biased region" description="Polar residues" evidence="1">
    <location>
        <begin position="98"/>
        <end position="109"/>
    </location>
</feature>
<dbReference type="AlphaFoldDB" id="H1VIQ0"/>
<organism evidence="2 3">
    <name type="scientific">Colletotrichum higginsianum (strain IMI 349063)</name>
    <name type="common">Crucifer anthracnose fungus</name>
    <dbReference type="NCBI Taxonomy" id="759273"/>
    <lineage>
        <taxon>Eukaryota</taxon>
        <taxon>Fungi</taxon>
        <taxon>Dikarya</taxon>
        <taxon>Ascomycota</taxon>
        <taxon>Pezizomycotina</taxon>
        <taxon>Sordariomycetes</taxon>
        <taxon>Hypocreomycetidae</taxon>
        <taxon>Glomerellales</taxon>
        <taxon>Glomerellaceae</taxon>
        <taxon>Colletotrichum</taxon>
        <taxon>Colletotrichum destructivum species complex</taxon>
    </lineage>
</organism>
<dbReference type="EMBL" id="CACQ02003879">
    <property type="protein sequence ID" value="CCF40103.1"/>
    <property type="molecule type" value="Genomic_DNA"/>
</dbReference>
<feature type="region of interest" description="Disordered" evidence="1">
    <location>
        <begin position="14"/>
        <end position="36"/>
    </location>
</feature>
<protein>
    <submittedName>
        <fullName evidence="2">Uncharacterized protein</fullName>
    </submittedName>
</protein>
<dbReference type="HOGENOM" id="CLU_2183771_0_0_1"/>
<evidence type="ECO:0000313" key="3">
    <source>
        <dbReference type="Proteomes" id="UP000007174"/>
    </source>
</evidence>
<dbReference type="Proteomes" id="UP000007174">
    <property type="component" value="Unassembled WGS sequence"/>
</dbReference>
<name>H1VIQ0_COLHI</name>
<feature type="compositionally biased region" description="Basic and acidic residues" evidence="1">
    <location>
        <begin position="88"/>
        <end position="97"/>
    </location>
</feature>
<evidence type="ECO:0000313" key="2">
    <source>
        <dbReference type="EMBL" id="CCF40103.1"/>
    </source>
</evidence>
<reference evidence="3" key="1">
    <citation type="journal article" date="2012" name="Nat. Genet.">
        <title>Lifestyle transitions in plant pathogenic Colletotrichum fungi deciphered by genome and transcriptome analyses.</title>
        <authorList>
            <person name="O'Connell R.J."/>
            <person name="Thon M.R."/>
            <person name="Hacquard S."/>
            <person name="Amyotte S.G."/>
            <person name="Kleemann J."/>
            <person name="Torres M.F."/>
            <person name="Damm U."/>
            <person name="Buiate E.A."/>
            <person name="Epstein L."/>
            <person name="Alkan N."/>
            <person name="Altmueller J."/>
            <person name="Alvarado-Balderrama L."/>
            <person name="Bauser C.A."/>
            <person name="Becker C."/>
            <person name="Birren B.W."/>
            <person name="Chen Z."/>
            <person name="Choi J."/>
            <person name="Crouch J.A."/>
            <person name="Duvick J.P."/>
            <person name="Farman M.A."/>
            <person name="Gan P."/>
            <person name="Heiman D."/>
            <person name="Henrissat B."/>
            <person name="Howard R.J."/>
            <person name="Kabbage M."/>
            <person name="Koch C."/>
            <person name="Kracher B."/>
            <person name="Kubo Y."/>
            <person name="Law A.D."/>
            <person name="Lebrun M.-H."/>
            <person name="Lee Y.-H."/>
            <person name="Miyara I."/>
            <person name="Moore N."/>
            <person name="Neumann U."/>
            <person name="Nordstroem K."/>
            <person name="Panaccione D.G."/>
            <person name="Panstruga R."/>
            <person name="Place M."/>
            <person name="Proctor R.H."/>
            <person name="Prusky D."/>
            <person name="Rech G."/>
            <person name="Reinhardt R."/>
            <person name="Rollins J.A."/>
            <person name="Rounsley S."/>
            <person name="Schardl C.L."/>
            <person name="Schwartz D.C."/>
            <person name="Shenoy N."/>
            <person name="Shirasu K."/>
            <person name="Sikhakolli U.R."/>
            <person name="Stueber K."/>
            <person name="Sukno S.A."/>
            <person name="Sweigard J.A."/>
            <person name="Takano Y."/>
            <person name="Takahara H."/>
            <person name="Trail F."/>
            <person name="van der Does H.C."/>
            <person name="Voll L.M."/>
            <person name="Will I."/>
            <person name="Young S."/>
            <person name="Zeng Q."/>
            <person name="Zhang J."/>
            <person name="Zhou S."/>
            <person name="Dickman M.B."/>
            <person name="Schulze-Lefert P."/>
            <person name="Ver Loren van Themaat E."/>
            <person name="Ma L.-J."/>
            <person name="Vaillancourt L.J."/>
        </authorList>
    </citation>
    <scope>NUCLEOTIDE SEQUENCE [LARGE SCALE GENOMIC DNA]</scope>
    <source>
        <strain evidence="3">IMI 349063</strain>
    </source>
</reference>
<accession>H1VIQ0</accession>
<evidence type="ECO:0000256" key="1">
    <source>
        <dbReference type="SAM" id="MobiDB-lite"/>
    </source>
</evidence>
<feature type="region of interest" description="Disordered" evidence="1">
    <location>
        <begin position="88"/>
        <end position="109"/>
    </location>
</feature>
<sequence>MGFSHYRIASSVIAPYTSHDDQPNLTDMGQERQSGHPVLQLDAHSDRFIFEHAPRVAMRRYLHPPAAFPVHPATLIRLPKILGAKEEEPLPLDERFQEPNSCTKGNNRV</sequence>
<proteinExistence type="predicted"/>